<feature type="compositionally biased region" description="Polar residues" evidence="16">
    <location>
        <begin position="990"/>
        <end position="999"/>
    </location>
</feature>
<comment type="subcellular location">
    <subcellularLocation>
        <location evidence="2">Chromosome</location>
    </subcellularLocation>
    <subcellularLocation>
        <location evidence="1">Nucleus</location>
    </subcellularLocation>
</comment>
<dbReference type="SMART" id="SM00317">
    <property type="entry name" value="SET"/>
    <property type="match status" value="1"/>
</dbReference>
<gene>
    <name evidence="20" type="ORF">WMSIL1_LOCUS13550</name>
</gene>
<dbReference type="Pfam" id="PF00856">
    <property type="entry name" value="SET"/>
    <property type="match status" value="1"/>
</dbReference>
<keyword evidence="6" id="KW-0808">Transferase</keyword>
<feature type="region of interest" description="Disordered" evidence="16">
    <location>
        <begin position="408"/>
        <end position="462"/>
    </location>
</feature>
<dbReference type="GO" id="GO:0070828">
    <property type="term" value="P:heterochromatin organization"/>
    <property type="evidence" value="ECO:0007669"/>
    <property type="project" value="TreeGrafter"/>
</dbReference>
<keyword evidence="8" id="KW-0479">Metal-binding</keyword>
<keyword evidence="7" id="KW-0949">S-adenosyl-L-methionine</keyword>
<evidence type="ECO:0008006" key="22">
    <source>
        <dbReference type="Google" id="ProtNLM"/>
    </source>
</evidence>
<keyword evidence="11" id="KW-0156">Chromatin regulator</keyword>
<protein>
    <recommendedName>
        <fullName evidence="22">Histone-lysine N-methyltransferase</fullName>
    </recommendedName>
</protein>
<keyword evidence="5" id="KW-0489">Methyltransferase</keyword>
<dbReference type="Gene3D" id="2.170.270.10">
    <property type="entry name" value="SET domain"/>
    <property type="match status" value="2"/>
</dbReference>
<dbReference type="AlphaFoldDB" id="A0A564Z8W8"/>
<dbReference type="GO" id="GO:0046974">
    <property type="term" value="F:histone H3K9 methyltransferase activity"/>
    <property type="evidence" value="ECO:0007669"/>
    <property type="project" value="TreeGrafter"/>
</dbReference>
<feature type="compositionally biased region" description="Low complexity" evidence="16">
    <location>
        <begin position="830"/>
        <end position="867"/>
    </location>
</feature>
<evidence type="ECO:0000256" key="1">
    <source>
        <dbReference type="ARBA" id="ARBA00004123"/>
    </source>
</evidence>
<dbReference type="EMBL" id="CABIJS010000697">
    <property type="protein sequence ID" value="VUZ55862.1"/>
    <property type="molecule type" value="Genomic_DNA"/>
</dbReference>
<dbReference type="SMART" id="SM00391">
    <property type="entry name" value="MBD"/>
    <property type="match status" value="1"/>
</dbReference>
<evidence type="ECO:0000256" key="11">
    <source>
        <dbReference type="ARBA" id="ARBA00022853"/>
    </source>
</evidence>
<dbReference type="SMART" id="SM00468">
    <property type="entry name" value="PreSET"/>
    <property type="match status" value="1"/>
</dbReference>
<feature type="non-terminal residue" evidence="20">
    <location>
        <position position="1"/>
    </location>
</feature>
<dbReference type="SUPFAM" id="SSF54171">
    <property type="entry name" value="DNA-binding domain"/>
    <property type="match status" value="1"/>
</dbReference>
<dbReference type="InterPro" id="IPR041292">
    <property type="entry name" value="Tudor_4"/>
</dbReference>
<dbReference type="PROSITE" id="PS50867">
    <property type="entry name" value="PRE_SET"/>
    <property type="match status" value="1"/>
</dbReference>
<dbReference type="InterPro" id="IPR041291">
    <property type="entry name" value="TUDOR_5"/>
</dbReference>
<feature type="region of interest" description="Disordered" evidence="16">
    <location>
        <begin position="797"/>
        <end position="903"/>
    </location>
</feature>
<keyword evidence="15" id="KW-0175">Coiled coil</keyword>
<evidence type="ECO:0000256" key="5">
    <source>
        <dbReference type="ARBA" id="ARBA00022603"/>
    </source>
</evidence>
<keyword evidence="12" id="KW-0805">Transcription regulation</keyword>
<proteinExistence type="predicted"/>
<evidence type="ECO:0000259" key="18">
    <source>
        <dbReference type="PROSITE" id="PS50867"/>
    </source>
</evidence>
<keyword evidence="10" id="KW-0862">Zinc</keyword>
<dbReference type="InterPro" id="IPR007728">
    <property type="entry name" value="Pre-SET_dom"/>
</dbReference>
<feature type="compositionally biased region" description="Basic residues" evidence="16">
    <location>
        <begin position="1028"/>
        <end position="1039"/>
    </location>
</feature>
<dbReference type="GO" id="GO:0005634">
    <property type="term" value="C:nucleus"/>
    <property type="evidence" value="ECO:0007669"/>
    <property type="project" value="UniProtKB-SubCell"/>
</dbReference>
<reference evidence="20 21" key="1">
    <citation type="submission" date="2019-07" db="EMBL/GenBank/DDBJ databases">
        <authorList>
            <person name="Jastrzebski P J."/>
            <person name="Paukszto L."/>
            <person name="Jastrzebski P J."/>
        </authorList>
    </citation>
    <scope>NUCLEOTIDE SEQUENCE [LARGE SCALE GENOMIC DNA]</scope>
    <source>
        <strain evidence="20 21">WMS-il1</strain>
    </source>
</reference>
<dbReference type="InterPro" id="IPR051516">
    <property type="entry name" value="SETDB_methyltransferase"/>
</dbReference>
<evidence type="ECO:0000256" key="8">
    <source>
        <dbReference type="ARBA" id="ARBA00022723"/>
    </source>
</evidence>
<evidence type="ECO:0000313" key="20">
    <source>
        <dbReference type="EMBL" id="VUZ55862.1"/>
    </source>
</evidence>
<evidence type="ECO:0000256" key="4">
    <source>
        <dbReference type="ARBA" id="ARBA00022491"/>
    </source>
</evidence>
<dbReference type="InterPro" id="IPR001214">
    <property type="entry name" value="SET_dom"/>
</dbReference>
<evidence type="ECO:0000256" key="3">
    <source>
        <dbReference type="ARBA" id="ARBA00022454"/>
    </source>
</evidence>
<dbReference type="InterPro" id="IPR001739">
    <property type="entry name" value="Methyl_CpG_DNA-bd"/>
</dbReference>
<feature type="domain" description="SET" evidence="17">
    <location>
        <begin position="730"/>
        <end position="1152"/>
    </location>
</feature>
<dbReference type="PROSITE" id="PS50280">
    <property type="entry name" value="SET"/>
    <property type="match status" value="1"/>
</dbReference>
<keyword evidence="13" id="KW-0804">Transcription</keyword>
<dbReference type="GO" id="GO:0008270">
    <property type="term" value="F:zinc ion binding"/>
    <property type="evidence" value="ECO:0007669"/>
    <property type="project" value="InterPro"/>
</dbReference>
<dbReference type="Pfam" id="PF18358">
    <property type="entry name" value="Tudor_4"/>
    <property type="match status" value="1"/>
</dbReference>
<feature type="domain" description="Pre-SET" evidence="18">
    <location>
        <begin position="654"/>
        <end position="727"/>
    </location>
</feature>
<sequence>IVPDAAKKITQVALDTLEQDNVYENVISYVLQKYSVELSMVTDHETRFNIVNDRVGTVLEEIGLIRELSDIVKNLGLGDRLKQLHEEKVALLEKQTALTNQLNSLTNQLIDLQTSIFGRIEFKVENLVDVEPIEIETPESLLEEELVTNPSSLISKFWRQIRPTELLLGIRGYNGEPVFILTDNNIWIKGVVESVIERDEPLSLIDLNRHASTNGGVRIPSTERQRSDSRPVSSSLRYLVSADNDFRETVDPSRLALGLSSEDLTQRYPVGARVVARYIDPHGVSDYYSGTIGEPPKLDNEYRYLIFFDDGYAYYAQPDCVFRMFNQSKENWQAVNRDFQEFMKKYLHDFPKRQMLKLNVDQVIRTQLNGNWLQAKVVKVDSSLVMLEYPSGNLEWIYRGSERLGPIIFNDEPRESPPDDTTPSKLTSARRRFTGRRSTAAGAAPTSISRTHQPSTSTEPYVKPSMREALMVGVIEPYLASFRDSMQIKPYVDHKCSRRCPRTLAYLDDPSPGYLSENPLNYKGINPLEIPLRAGWTRIYLKATPAAPFRDVIAYMAPCGRQIRSLSELEHFLYQTDSQLTPDLFAFDKEVRIDEEYRCEKAFIQIADLSYKKENVPVPCVNSLDNDAPPYMEYITQRMPFGNVKINDDPGFMVCCDCTDNCRDKTKCACQQLTIEASGISSENGIVDSSAGYRHRRLFKHHRGSVYECNPGCKCDRRCQNRVVQNGLWLRLQVFKTQRKGWGIRALNAIPRGTFICTYAGLIYDDSLAVTQGQTIGDEYQADLDYIEVVETQKEGYEANVIEPTSDDETPLRPAHLQSSIPSSRTARKSNPSRNNRQRRNSGSSVSSAQSVRPPSETTTVTTVEVVGVDKFEKEEGEEETQESGKEEEPQSTATVASDVQELNRPTIPAGLQFIEGISNLEEVLSSVSFELEPHLELTRVQLSSLTSFPTTMDSRRGKPRSFIRGRGNGNSNSRGRRSTLVANKRDSHLGSTSGDMVKSASNADLALSSIQAEGLRKSNSAADLQARGRKRGGDRRNRCKSSFVTVSSSDGKKEVTQTIGTTGPIPWANRRNYPINQPDWVKAREYFGDEGPFVMDAKQVGNLGRYFNHSCQPNIFAQSVFASNHDPRFPDVAFFALRNIEAGEELSWDYGYVTGSVPSKVLYCYCNEEFCRKQLL</sequence>
<evidence type="ECO:0000256" key="15">
    <source>
        <dbReference type="SAM" id="Coils"/>
    </source>
</evidence>
<accession>A0A564Z8W8</accession>
<evidence type="ECO:0000259" key="17">
    <source>
        <dbReference type="PROSITE" id="PS50280"/>
    </source>
</evidence>
<evidence type="ECO:0000256" key="7">
    <source>
        <dbReference type="ARBA" id="ARBA00022691"/>
    </source>
</evidence>
<evidence type="ECO:0000256" key="6">
    <source>
        <dbReference type="ARBA" id="ARBA00022679"/>
    </source>
</evidence>
<name>A0A564Z8W8_HYMDI</name>
<dbReference type="PANTHER" id="PTHR46024:SF1">
    <property type="entry name" value="HISTONE-LYSINE N-METHYLTRANSFERASE EGGLESS"/>
    <property type="match status" value="1"/>
</dbReference>
<evidence type="ECO:0000256" key="16">
    <source>
        <dbReference type="SAM" id="MobiDB-lite"/>
    </source>
</evidence>
<feature type="region of interest" description="Disordered" evidence="16">
    <location>
        <begin position="1017"/>
        <end position="1039"/>
    </location>
</feature>
<dbReference type="InterPro" id="IPR016177">
    <property type="entry name" value="DNA-bd_dom_sf"/>
</dbReference>
<dbReference type="InterPro" id="IPR046341">
    <property type="entry name" value="SET_dom_sf"/>
</dbReference>
<keyword evidence="9" id="KW-0677">Repeat</keyword>
<dbReference type="Pfam" id="PF05033">
    <property type="entry name" value="Pre-SET"/>
    <property type="match status" value="1"/>
</dbReference>
<evidence type="ECO:0000313" key="21">
    <source>
        <dbReference type="Proteomes" id="UP000321570"/>
    </source>
</evidence>
<feature type="compositionally biased region" description="Polar residues" evidence="16">
    <location>
        <begin position="446"/>
        <end position="459"/>
    </location>
</feature>
<feature type="coiled-coil region" evidence="15">
    <location>
        <begin position="81"/>
        <end position="108"/>
    </location>
</feature>
<evidence type="ECO:0000256" key="9">
    <source>
        <dbReference type="ARBA" id="ARBA00022737"/>
    </source>
</evidence>
<dbReference type="Pfam" id="PF18359">
    <property type="entry name" value="Tudor_5"/>
    <property type="match status" value="1"/>
</dbReference>
<evidence type="ECO:0000256" key="13">
    <source>
        <dbReference type="ARBA" id="ARBA00023163"/>
    </source>
</evidence>
<dbReference type="SUPFAM" id="SSF82199">
    <property type="entry name" value="SET domain"/>
    <property type="match status" value="1"/>
</dbReference>
<evidence type="ECO:0000256" key="14">
    <source>
        <dbReference type="ARBA" id="ARBA00023242"/>
    </source>
</evidence>
<evidence type="ECO:0000259" key="19">
    <source>
        <dbReference type="PROSITE" id="PS50982"/>
    </source>
</evidence>
<dbReference type="GO" id="GO:0005694">
    <property type="term" value="C:chromosome"/>
    <property type="evidence" value="ECO:0007669"/>
    <property type="project" value="UniProtKB-SubCell"/>
</dbReference>
<evidence type="ECO:0000256" key="10">
    <source>
        <dbReference type="ARBA" id="ARBA00022833"/>
    </source>
</evidence>
<dbReference type="Proteomes" id="UP000321570">
    <property type="component" value="Unassembled WGS sequence"/>
</dbReference>
<keyword evidence="4" id="KW-0678">Repressor</keyword>
<dbReference type="Pfam" id="PF01429">
    <property type="entry name" value="MBD"/>
    <property type="match status" value="1"/>
</dbReference>
<keyword evidence="14" id="KW-0539">Nucleus</keyword>
<evidence type="ECO:0000256" key="12">
    <source>
        <dbReference type="ARBA" id="ARBA00023015"/>
    </source>
</evidence>
<dbReference type="PROSITE" id="PS50982">
    <property type="entry name" value="MBD"/>
    <property type="match status" value="1"/>
</dbReference>
<dbReference type="GO" id="GO:0010629">
    <property type="term" value="P:negative regulation of gene expression"/>
    <property type="evidence" value="ECO:0007669"/>
    <property type="project" value="TreeGrafter"/>
</dbReference>
<feature type="region of interest" description="Disordered" evidence="16">
    <location>
        <begin position="949"/>
        <end position="999"/>
    </location>
</feature>
<feature type="domain" description="MBD" evidence="19">
    <location>
        <begin position="522"/>
        <end position="592"/>
    </location>
</feature>
<evidence type="ECO:0000256" key="2">
    <source>
        <dbReference type="ARBA" id="ARBA00004286"/>
    </source>
</evidence>
<dbReference type="PANTHER" id="PTHR46024">
    <property type="entry name" value="HISTONE-LYSINE N-METHYLTRANSFERASE EGGLESS"/>
    <property type="match status" value="1"/>
</dbReference>
<keyword evidence="3" id="KW-0158">Chromosome</keyword>
<dbReference type="Gene3D" id="2.30.30.140">
    <property type="match status" value="2"/>
</dbReference>
<dbReference type="GO" id="GO:0003677">
    <property type="term" value="F:DNA binding"/>
    <property type="evidence" value="ECO:0007669"/>
    <property type="project" value="InterPro"/>
</dbReference>
<keyword evidence="21" id="KW-1185">Reference proteome</keyword>
<dbReference type="GO" id="GO:0032259">
    <property type="term" value="P:methylation"/>
    <property type="evidence" value="ECO:0007669"/>
    <property type="project" value="UniProtKB-KW"/>
</dbReference>
<organism evidence="20 21">
    <name type="scientific">Hymenolepis diminuta</name>
    <name type="common">Rat tapeworm</name>
    <dbReference type="NCBI Taxonomy" id="6216"/>
    <lineage>
        <taxon>Eukaryota</taxon>
        <taxon>Metazoa</taxon>
        <taxon>Spiralia</taxon>
        <taxon>Lophotrochozoa</taxon>
        <taxon>Platyhelminthes</taxon>
        <taxon>Cestoda</taxon>
        <taxon>Eucestoda</taxon>
        <taxon>Cyclophyllidea</taxon>
        <taxon>Hymenolepididae</taxon>
        <taxon>Hymenolepis</taxon>
    </lineage>
</organism>